<dbReference type="Gene3D" id="2.100.10.30">
    <property type="entry name" value="Jacalin-like lectin domain"/>
    <property type="match status" value="1"/>
</dbReference>
<dbReference type="EMBL" id="OZ037947">
    <property type="protein sequence ID" value="CAL1706526.1"/>
    <property type="molecule type" value="Genomic_DNA"/>
</dbReference>
<keyword evidence="3" id="KW-1185">Reference proteome</keyword>
<feature type="domain" description="Jacalin-type lectin" evidence="1">
    <location>
        <begin position="11"/>
        <end position="94"/>
    </location>
</feature>
<dbReference type="SUPFAM" id="SSF51101">
    <property type="entry name" value="Mannose-binding lectins"/>
    <property type="match status" value="1"/>
</dbReference>
<gene>
    <name evidence="2" type="ORF">GFSPODELE1_LOCUS5918</name>
</gene>
<evidence type="ECO:0000259" key="1">
    <source>
        <dbReference type="Pfam" id="PF01419"/>
    </source>
</evidence>
<dbReference type="InterPro" id="IPR001229">
    <property type="entry name" value="Jacalin-like_lectin_dom"/>
</dbReference>
<proteinExistence type="predicted"/>
<dbReference type="Proteomes" id="UP001497453">
    <property type="component" value="Chromosome 4"/>
</dbReference>
<dbReference type="Pfam" id="PF01419">
    <property type="entry name" value="Jacalin"/>
    <property type="match status" value="1"/>
</dbReference>
<evidence type="ECO:0000313" key="3">
    <source>
        <dbReference type="Proteomes" id="UP001497453"/>
    </source>
</evidence>
<organism evidence="2 3">
    <name type="scientific">Somion occarium</name>
    <dbReference type="NCBI Taxonomy" id="3059160"/>
    <lineage>
        <taxon>Eukaryota</taxon>
        <taxon>Fungi</taxon>
        <taxon>Dikarya</taxon>
        <taxon>Basidiomycota</taxon>
        <taxon>Agaricomycotina</taxon>
        <taxon>Agaricomycetes</taxon>
        <taxon>Polyporales</taxon>
        <taxon>Cerrenaceae</taxon>
        <taxon>Somion</taxon>
    </lineage>
</organism>
<accession>A0ABP1DFA8</accession>
<name>A0ABP1DFA8_9APHY</name>
<reference evidence="3" key="1">
    <citation type="submission" date="2024-04" db="EMBL/GenBank/DDBJ databases">
        <authorList>
            <person name="Shaw F."/>
            <person name="Minotto A."/>
        </authorList>
    </citation>
    <scope>NUCLEOTIDE SEQUENCE [LARGE SCALE GENOMIC DNA]</scope>
</reference>
<protein>
    <recommendedName>
        <fullName evidence="1">Jacalin-type lectin domain-containing protein</fullName>
    </recommendedName>
</protein>
<dbReference type="InterPro" id="IPR036404">
    <property type="entry name" value="Jacalin-like_lectin_dom_sf"/>
</dbReference>
<sequence>MSVHVNETPTWGVTTSGQPFNDLNTIGTSNVNKISKIVIGHGQVIDSITLTYDRNDGSAPLVQSHGGTGGNITTIELSSDEFLTGVTVSSSDSSTEPQAKCVSQVHFPLVLGLHSSPLTRWSLLLETSPRLALNTYRRCPSSPLAPPLSNGSSLKFLEPAGMSYQWLILLLDLVQVWLGGMNVNDLCNNSTERSVVLEQLLS</sequence>
<evidence type="ECO:0000313" key="2">
    <source>
        <dbReference type="EMBL" id="CAL1706526.1"/>
    </source>
</evidence>